<proteinExistence type="predicted"/>
<accession>A0A5B9PCF7</accession>
<reference evidence="2 3" key="1">
    <citation type="submission" date="2019-08" db="EMBL/GenBank/DDBJ databases">
        <title>Deep-cultivation of Planctomycetes and their phenomic and genomic characterization uncovers novel biology.</title>
        <authorList>
            <person name="Wiegand S."/>
            <person name="Jogler M."/>
            <person name="Boedeker C."/>
            <person name="Pinto D."/>
            <person name="Vollmers J."/>
            <person name="Rivas-Marin E."/>
            <person name="Kohn T."/>
            <person name="Peeters S.H."/>
            <person name="Heuer A."/>
            <person name="Rast P."/>
            <person name="Oberbeckmann S."/>
            <person name="Bunk B."/>
            <person name="Jeske O."/>
            <person name="Meyerdierks A."/>
            <person name="Storesund J.E."/>
            <person name="Kallscheuer N."/>
            <person name="Luecker S."/>
            <person name="Lage O.M."/>
            <person name="Pohl T."/>
            <person name="Merkel B.J."/>
            <person name="Hornburger P."/>
            <person name="Mueller R.-W."/>
            <person name="Bruemmer F."/>
            <person name="Labrenz M."/>
            <person name="Spormann A.M."/>
            <person name="Op den Camp H."/>
            <person name="Overmann J."/>
            <person name="Amann R."/>
            <person name="Jetten M.S.M."/>
            <person name="Mascher T."/>
            <person name="Medema M.H."/>
            <person name="Devos D.P."/>
            <person name="Kaster A.-K."/>
            <person name="Ovreas L."/>
            <person name="Rohde M."/>
            <person name="Galperin M.Y."/>
            <person name="Jogler C."/>
        </authorList>
    </citation>
    <scope>NUCLEOTIDE SEQUENCE [LARGE SCALE GENOMIC DNA]</scope>
    <source>
        <strain evidence="2 3">FC18</strain>
    </source>
</reference>
<evidence type="ECO:0000256" key="1">
    <source>
        <dbReference type="SAM" id="MobiDB-lite"/>
    </source>
</evidence>
<name>A0A5B9PCF7_9BACT</name>
<gene>
    <name evidence="2" type="ORF">MFFC18_43360</name>
</gene>
<keyword evidence="3" id="KW-1185">Reference proteome</keyword>
<feature type="region of interest" description="Disordered" evidence="1">
    <location>
        <begin position="295"/>
        <end position="529"/>
    </location>
</feature>
<feature type="compositionally biased region" description="Polar residues" evidence="1">
    <location>
        <begin position="371"/>
        <end position="381"/>
    </location>
</feature>
<feature type="compositionally biased region" description="Polar residues" evidence="1">
    <location>
        <begin position="465"/>
        <end position="499"/>
    </location>
</feature>
<dbReference type="STRING" id="980251.GCA_001642875_01235"/>
<protein>
    <recommendedName>
        <fullName evidence="4">Ser-Thr-rich glycosyl-phosphatidyl-inositol-anchored membrane family protein</fullName>
    </recommendedName>
</protein>
<feature type="compositionally biased region" description="Low complexity" evidence="1">
    <location>
        <begin position="312"/>
        <end position="323"/>
    </location>
</feature>
<feature type="compositionally biased region" description="Low complexity" evidence="1">
    <location>
        <begin position="345"/>
        <end position="362"/>
    </location>
</feature>
<evidence type="ECO:0000313" key="3">
    <source>
        <dbReference type="Proteomes" id="UP000322214"/>
    </source>
</evidence>
<dbReference type="KEGG" id="mff:MFFC18_43360"/>
<evidence type="ECO:0000313" key="2">
    <source>
        <dbReference type="EMBL" id="QEG24417.1"/>
    </source>
</evidence>
<feature type="region of interest" description="Disordered" evidence="1">
    <location>
        <begin position="1"/>
        <end position="44"/>
    </location>
</feature>
<dbReference type="EMBL" id="CP042912">
    <property type="protein sequence ID" value="QEG24417.1"/>
    <property type="molecule type" value="Genomic_DNA"/>
</dbReference>
<dbReference type="Proteomes" id="UP000322214">
    <property type="component" value="Chromosome"/>
</dbReference>
<sequence length="778" mass="86098">MGLPRQLPNSSDQDARWTPNREFSDRKQVRTTSLDESAAMPRHSENLKTHSALAGLDQACRFAIIATAIMLMAWCEKGFSQSESFEPLQRTIKVLSTNLDGFGIPFKVDDSNGQFIEVQLYISRDRGNTWSFHSRQPTSGREFPFTADGDGEYWFAIKTLDRDRRLLPDGDTRAELKIIVDSSRPKLEFQIDADAAGRVVCRWQASDEGLNASSLKIEYRASAGEFSPGSEIDDSWTSVPVQLKQNIQSQSWTDQLAWWPDTSAEQLEVRIQVADMAGNITSASRYVAVKTTSWRRNSTGSTLGEARPPADSSSSNAQRTSSSDGSASWQPKLRPFANTPEQASTNTTPAQRQNATQQTAQASDNRWRINETASRTTTQPVTARVASAQLPPGVELVDPPEPLDWNEPAPAHEFSGRTELSASPGNSIAWESEVQRHESSERSYSGSTMSPAPGVAPAPSPLSPRSTDSIPSNPATSVRSGKNIIHESTTSWPNNQWNGPTAAKVQPNSELAPRTGNLMPIPRPNRDGFTERPNFSNAAFRKQEPTSIIETTQQLPNQQRLNQEAMPESSNTQIISTKRFQLNYDINAIDPSGVGQIDLWMTRDRGRTWKLWGQDPDNVSPFPVEVVEEGIYGFRIVVRSKDGLAGRGPMRGEEADMWVQVDVTAPLVKITSVPYGRGEEAGQLVINYAVTDSNLTLRPNRLLWSTNPDGPWTTIEENLRNDGRLLWKPRRNVPQRIFLRLESADRAGNVGVHNLEQAIDISGLIPRGTIFGVVPVGE</sequence>
<dbReference type="AlphaFoldDB" id="A0A5B9PCF7"/>
<evidence type="ECO:0008006" key="4">
    <source>
        <dbReference type="Google" id="ProtNLM"/>
    </source>
</evidence>
<organism evidence="2 3">
    <name type="scientific">Mariniblastus fucicola</name>
    <dbReference type="NCBI Taxonomy" id="980251"/>
    <lineage>
        <taxon>Bacteria</taxon>
        <taxon>Pseudomonadati</taxon>
        <taxon>Planctomycetota</taxon>
        <taxon>Planctomycetia</taxon>
        <taxon>Pirellulales</taxon>
        <taxon>Pirellulaceae</taxon>
        <taxon>Mariniblastus</taxon>
    </lineage>
</organism>